<evidence type="ECO:0000256" key="2">
    <source>
        <dbReference type="ARBA" id="ARBA00022777"/>
    </source>
</evidence>
<feature type="domain" description="GAF" evidence="4">
    <location>
        <begin position="196"/>
        <end position="330"/>
    </location>
</feature>
<dbReference type="InterPro" id="IPR003018">
    <property type="entry name" value="GAF"/>
</dbReference>
<dbReference type="Pfam" id="PF13185">
    <property type="entry name" value="GAF_2"/>
    <property type="match status" value="1"/>
</dbReference>
<dbReference type="InterPro" id="IPR029016">
    <property type="entry name" value="GAF-like_dom_sf"/>
</dbReference>
<dbReference type="InterPro" id="IPR011712">
    <property type="entry name" value="Sig_transdc_His_kin_sub3_dim/P"/>
</dbReference>
<dbReference type="RefSeq" id="WP_191192996.1">
    <property type="nucleotide sequence ID" value="NZ_JACXYZ010000001.1"/>
</dbReference>
<keyword evidence="3" id="KW-0902">Two-component regulatory system</keyword>
<organism evidence="6 7">
    <name type="scientific">Nocardioides cavernae</name>
    <dbReference type="NCBI Taxonomy" id="1921566"/>
    <lineage>
        <taxon>Bacteria</taxon>
        <taxon>Bacillati</taxon>
        <taxon>Actinomycetota</taxon>
        <taxon>Actinomycetes</taxon>
        <taxon>Propionibacteriales</taxon>
        <taxon>Nocardioidaceae</taxon>
        <taxon>Nocardioides</taxon>
    </lineage>
</organism>
<sequence length="528" mass="55612">MPHTPASDLGADARSLLEAVTAISSDLDLTSVLTRIVEAATALTGARYGALGVLGSDGELVEFVTTGIDERTRALIGDLPRGRGILGVIIEDPSGLRLTDLSAHPSSVGFPPNHPPMTSFLGMPVRIRGTVFGNLYLTEKAGGGPFSEADEGLVEELARTAGYVISNARSFALSERRRQWLEASAELAEMLQPPVDLDAVLPQIVSAARQVARARAVALWSSLGPEHDTVSVAPDVAADDGRVAALLAEARADVEPGGSVAVTTTAGGADGVPTVVVVPLRSHLAPVTTLVAIVQPGSGLLDVEERELFAGFADQLALSLDRTQALAERQELALISDRERIARDLHDIVIQRLFATGLQLQGVAAMTGGSAIAERLDKSVADLDDTIKAIRGTIFELQDRRGDSLRAAVRQLVKEYVPVLGFTPVVRTSGPVDTAVSHVLGAQLLAVLREAVSNVARHALADAAEIDVVVAGDRLELRVADDGVGLPDEVSESGLRNARRRADDLGGTLEVSRVGERGTVLVWRVPLR</sequence>
<dbReference type="SMART" id="SM00387">
    <property type="entry name" value="HATPase_c"/>
    <property type="match status" value="1"/>
</dbReference>
<comment type="caution">
    <text evidence="6">The sequence shown here is derived from an EMBL/GenBank/DDBJ whole genome shotgun (WGS) entry which is preliminary data.</text>
</comment>
<accession>A0ABR8N4K8</accession>
<evidence type="ECO:0000313" key="6">
    <source>
        <dbReference type="EMBL" id="MBD3923093.1"/>
    </source>
</evidence>
<dbReference type="PANTHER" id="PTHR24421">
    <property type="entry name" value="NITRATE/NITRITE SENSOR PROTEIN NARX-RELATED"/>
    <property type="match status" value="1"/>
</dbReference>
<evidence type="ECO:0000259" key="4">
    <source>
        <dbReference type="SMART" id="SM00065"/>
    </source>
</evidence>
<dbReference type="SUPFAM" id="SSF55874">
    <property type="entry name" value="ATPase domain of HSP90 chaperone/DNA topoisomerase II/histidine kinase"/>
    <property type="match status" value="1"/>
</dbReference>
<protein>
    <submittedName>
        <fullName evidence="6">GAF domain-containing protein</fullName>
    </submittedName>
</protein>
<evidence type="ECO:0000256" key="1">
    <source>
        <dbReference type="ARBA" id="ARBA00022679"/>
    </source>
</evidence>
<dbReference type="Pfam" id="PF07730">
    <property type="entry name" value="HisKA_3"/>
    <property type="match status" value="1"/>
</dbReference>
<dbReference type="InterPro" id="IPR050482">
    <property type="entry name" value="Sensor_HK_TwoCompSys"/>
</dbReference>
<evidence type="ECO:0000313" key="7">
    <source>
        <dbReference type="Proteomes" id="UP000618818"/>
    </source>
</evidence>
<dbReference type="CDD" id="cd16917">
    <property type="entry name" value="HATPase_UhpB-NarQ-NarX-like"/>
    <property type="match status" value="1"/>
</dbReference>
<evidence type="ECO:0000256" key="3">
    <source>
        <dbReference type="ARBA" id="ARBA00023012"/>
    </source>
</evidence>
<dbReference type="EMBL" id="JACXYZ010000001">
    <property type="protein sequence ID" value="MBD3923093.1"/>
    <property type="molecule type" value="Genomic_DNA"/>
</dbReference>
<dbReference type="Proteomes" id="UP000618818">
    <property type="component" value="Unassembled WGS sequence"/>
</dbReference>
<dbReference type="PANTHER" id="PTHR24421:SF56">
    <property type="entry name" value="OXYGEN SENSOR HISTIDINE KINASE RESPONSE REGULATOR DOST"/>
    <property type="match status" value="1"/>
</dbReference>
<dbReference type="InterPro" id="IPR003594">
    <property type="entry name" value="HATPase_dom"/>
</dbReference>
<keyword evidence="1" id="KW-0808">Transferase</keyword>
<dbReference type="Gene3D" id="3.30.450.40">
    <property type="match status" value="2"/>
</dbReference>
<dbReference type="SUPFAM" id="SSF55781">
    <property type="entry name" value="GAF domain-like"/>
    <property type="match status" value="2"/>
</dbReference>
<dbReference type="InterPro" id="IPR036890">
    <property type="entry name" value="HATPase_C_sf"/>
</dbReference>
<dbReference type="Gene3D" id="1.20.5.1930">
    <property type="match status" value="1"/>
</dbReference>
<feature type="domain" description="Histidine kinase/HSP90-like ATPase" evidence="5">
    <location>
        <begin position="439"/>
        <end position="528"/>
    </location>
</feature>
<keyword evidence="7" id="KW-1185">Reference proteome</keyword>
<gene>
    <name evidence="6" type="ORF">IEZ26_00545</name>
</gene>
<dbReference type="SMART" id="SM00065">
    <property type="entry name" value="GAF"/>
    <property type="match status" value="2"/>
</dbReference>
<feature type="domain" description="GAF" evidence="4">
    <location>
        <begin position="28"/>
        <end position="175"/>
    </location>
</feature>
<dbReference type="Pfam" id="PF02518">
    <property type="entry name" value="HATPase_c"/>
    <property type="match status" value="1"/>
</dbReference>
<proteinExistence type="predicted"/>
<evidence type="ECO:0000259" key="5">
    <source>
        <dbReference type="SMART" id="SM00387"/>
    </source>
</evidence>
<name>A0ABR8N4K8_9ACTN</name>
<reference evidence="6 7" key="1">
    <citation type="submission" date="2020-09" db="EMBL/GenBank/DDBJ databases">
        <title>novel species in genus Nocardioides.</title>
        <authorList>
            <person name="Zhang G."/>
        </authorList>
    </citation>
    <scope>NUCLEOTIDE SEQUENCE [LARGE SCALE GENOMIC DNA]</scope>
    <source>
        <strain evidence="6 7">KCTC 39551</strain>
    </source>
</reference>
<dbReference type="Gene3D" id="3.30.565.10">
    <property type="entry name" value="Histidine kinase-like ATPase, C-terminal domain"/>
    <property type="match status" value="1"/>
</dbReference>
<keyword evidence="2" id="KW-0418">Kinase</keyword>